<evidence type="ECO:0000313" key="3">
    <source>
        <dbReference type="Proteomes" id="UP001057498"/>
    </source>
</evidence>
<dbReference type="InterPro" id="IPR018391">
    <property type="entry name" value="PQQ_b-propeller_rpt"/>
</dbReference>
<sequence>MSRAGSTVGAGVIRAALGMGVLLSAFWLAGCSADKPPPTPLEAYTPRIAGKQVWERSLGTPAPHLSVAVVEGRFLLASRSGEIVTLDATSGAELSRVSIRGRVLAGVGADSRFAAVVTDANELVVADAKQERWRIALPSPVVTAPLVAGGRVFLLAVDRSVSAYDVLDGRRLWTYARPGEPLALSQPGVLLPYKDTLLVGVGSRLVGLDPLQGTVRSDTLLATPRGTNEVERLADLVGPAARAGETVCVRSFQVAVGCLSAERASLLWSRNQGGFQGLAVDADQVYTADANDRISVWKRSSGDLAWTTERLRHRGLSAPLAVGSTVLFGDAEGWIHFLGRERGETQLRLPTDGSPVVAALVRSQTTVLAVTRKGGLFAFRPE</sequence>
<proteinExistence type="predicted"/>
<dbReference type="EMBL" id="AP025730">
    <property type="protein sequence ID" value="BDI06719.1"/>
    <property type="molecule type" value="Genomic_DNA"/>
</dbReference>
<dbReference type="Pfam" id="PF13360">
    <property type="entry name" value="PQQ_2"/>
    <property type="match status" value="1"/>
</dbReference>
<dbReference type="InterPro" id="IPR015943">
    <property type="entry name" value="WD40/YVTN_repeat-like_dom_sf"/>
</dbReference>
<protein>
    <recommendedName>
        <fullName evidence="1">Pyrrolo-quinoline quinone repeat domain-containing protein</fullName>
    </recommendedName>
</protein>
<dbReference type="Gene3D" id="2.130.10.10">
    <property type="entry name" value="YVTN repeat-like/Quinoprotein amine dehydrogenase"/>
    <property type="match status" value="1"/>
</dbReference>
<evidence type="ECO:0000259" key="1">
    <source>
        <dbReference type="Pfam" id="PF13360"/>
    </source>
</evidence>
<dbReference type="PROSITE" id="PS51257">
    <property type="entry name" value="PROKAR_LIPOPROTEIN"/>
    <property type="match status" value="1"/>
</dbReference>
<evidence type="ECO:0000313" key="2">
    <source>
        <dbReference type="EMBL" id="BDI06719.1"/>
    </source>
</evidence>
<name>A0ABM7YQ98_9BURK</name>
<organism evidence="2 3">
    <name type="scientific">Sphaerotilus microaerophilus</name>
    <dbReference type="NCBI Taxonomy" id="2914710"/>
    <lineage>
        <taxon>Bacteria</taxon>
        <taxon>Pseudomonadati</taxon>
        <taxon>Pseudomonadota</taxon>
        <taxon>Betaproteobacteria</taxon>
        <taxon>Burkholderiales</taxon>
        <taxon>Sphaerotilaceae</taxon>
        <taxon>Sphaerotilus</taxon>
    </lineage>
</organism>
<accession>A0ABM7YQ98</accession>
<gene>
    <name evidence="2" type="ORF">CATMQ487_36890</name>
</gene>
<reference evidence="2" key="1">
    <citation type="submission" date="2022-04" db="EMBL/GenBank/DDBJ databases">
        <title>Whole genome sequence of Sphaerotilus sp. FB-5.</title>
        <authorList>
            <person name="Takeda M."/>
            <person name="Narihara S."/>
            <person name="Akimoto M."/>
            <person name="Akimoto R."/>
            <person name="Nishiyashiki S."/>
            <person name="Murakami T."/>
        </authorList>
    </citation>
    <scope>NUCLEOTIDE SEQUENCE</scope>
    <source>
        <strain evidence="2">FB-5</strain>
    </source>
</reference>
<dbReference type="InterPro" id="IPR011047">
    <property type="entry name" value="Quinoprotein_ADH-like_sf"/>
</dbReference>
<dbReference type="RefSeq" id="WP_251969967.1">
    <property type="nucleotide sequence ID" value="NZ_AP025730.1"/>
</dbReference>
<dbReference type="PANTHER" id="PTHR34512:SF30">
    <property type="entry name" value="OUTER MEMBRANE PROTEIN ASSEMBLY FACTOR BAMB"/>
    <property type="match status" value="1"/>
</dbReference>
<keyword evidence="3" id="KW-1185">Reference proteome</keyword>
<dbReference type="SMART" id="SM00564">
    <property type="entry name" value="PQQ"/>
    <property type="match status" value="3"/>
</dbReference>
<dbReference type="InterPro" id="IPR002372">
    <property type="entry name" value="PQQ_rpt_dom"/>
</dbReference>
<feature type="domain" description="Pyrrolo-quinoline quinone repeat" evidence="1">
    <location>
        <begin position="80"/>
        <end position="308"/>
    </location>
</feature>
<dbReference type="Proteomes" id="UP001057498">
    <property type="component" value="Chromosome"/>
</dbReference>
<dbReference type="SUPFAM" id="SSF50998">
    <property type="entry name" value="Quinoprotein alcohol dehydrogenase-like"/>
    <property type="match status" value="1"/>
</dbReference>
<dbReference type="PANTHER" id="PTHR34512">
    <property type="entry name" value="CELL SURFACE PROTEIN"/>
    <property type="match status" value="1"/>
</dbReference>